<reference evidence="7" key="1">
    <citation type="submission" date="2024-03" db="EMBL/GenBank/DDBJ databases">
        <title>WGS assembly of Saponaria officinalis var. Norfolk2.</title>
        <authorList>
            <person name="Jenkins J."/>
            <person name="Shu S."/>
            <person name="Grimwood J."/>
            <person name="Barry K."/>
            <person name="Goodstein D."/>
            <person name="Schmutz J."/>
            <person name="Leebens-Mack J."/>
            <person name="Osbourn A."/>
        </authorList>
    </citation>
    <scope>NUCLEOTIDE SEQUENCE [LARGE SCALE GENOMIC DNA]</scope>
    <source>
        <strain evidence="7">JIC</strain>
    </source>
</reference>
<dbReference type="Pfam" id="PF01399">
    <property type="entry name" value="PCI"/>
    <property type="match status" value="1"/>
</dbReference>
<dbReference type="GO" id="GO:0016282">
    <property type="term" value="C:eukaryotic 43S preinitiation complex"/>
    <property type="evidence" value="ECO:0007669"/>
    <property type="project" value="UniProtKB-UniRule"/>
</dbReference>
<dbReference type="SMART" id="SM00088">
    <property type="entry name" value="PINT"/>
    <property type="match status" value="1"/>
</dbReference>
<comment type="subcellular location">
    <subcellularLocation>
        <location evidence="4">Cytoplasm</location>
    </subcellularLocation>
</comment>
<feature type="domain" description="PCI" evidence="6">
    <location>
        <begin position="676"/>
        <end position="849"/>
    </location>
</feature>
<proteinExistence type="inferred from homology"/>
<keyword evidence="1 4" id="KW-0963">Cytoplasm</keyword>
<dbReference type="Pfam" id="PF05470">
    <property type="entry name" value="eIF-3c_N"/>
    <property type="match status" value="3"/>
</dbReference>
<dbReference type="GO" id="GO:0003743">
    <property type="term" value="F:translation initiation factor activity"/>
    <property type="evidence" value="ECO:0007669"/>
    <property type="project" value="UniProtKB-UniRule"/>
</dbReference>
<feature type="compositionally biased region" description="Basic and acidic residues" evidence="5">
    <location>
        <begin position="238"/>
        <end position="248"/>
    </location>
</feature>
<organism evidence="7 8">
    <name type="scientific">Saponaria officinalis</name>
    <name type="common">Common soapwort</name>
    <name type="synonym">Lychnis saponaria</name>
    <dbReference type="NCBI Taxonomy" id="3572"/>
    <lineage>
        <taxon>Eukaryota</taxon>
        <taxon>Viridiplantae</taxon>
        <taxon>Streptophyta</taxon>
        <taxon>Embryophyta</taxon>
        <taxon>Tracheophyta</taxon>
        <taxon>Spermatophyta</taxon>
        <taxon>Magnoliopsida</taxon>
        <taxon>eudicotyledons</taxon>
        <taxon>Gunneridae</taxon>
        <taxon>Pentapetalae</taxon>
        <taxon>Caryophyllales</taxon>
        <taxon>Caryophyllaceae</taxon>
        <taxon>Caryophylleae</taxon>
        <taxon>Saponaria</taxon>
    </lineage>
</organism>
<dbReference type="InterPro" id="IPR036390">
    <property type="entry name" value="WH_DNA-bd_sf"/>
</dbReference>
<dbReference type="PROSITE" id="PS50250">
    <property type="entry name" value="PCI"/>
    <property type="match status" value="1"/>
</dbReference>
<feature type="region of interest" description="Disordered" evidence="5">
    <location>
        <begin position="193"/>
        <end position="248"/>
    </location>
</feature>
<feature type="region of interest" description="Disordered" evidence="5">
    <location>
        <begin position="543"/>
        <end position="564"/>
    </location>
</feature>
<evidence type="ECO:0000256" key="4">
    <source>
        <dbReference type="HAMAP-Rule" id="MF_03002"/>
    </source>
</evidence>
<dbReference type="GO" id="GO:0001732">
    <property type="term" value="P:formation of cytoplasmic translation initiation complex"/>
    <property type="evidence" value="ECO:0007669"/>
    <property type="project" value="UniProtKB-UniRule"/>
</dbReference>
<dbReference type="InterPro" id="IPR058999">
    <property type="entry name" value="EIF3CL_C"/>
</dbReference>
<evidence type="ECO:0000313" key="8">
    <source>
        <dbReference type="Proteomes" id="UP001443914"/>
    </source>
</evidence>
<dbReference type="InterPro" id="IPR000717">
    <property type="entry name" value="PCI_dom"/>
</dbReference>
<keyword evidence="3 4" id="KW-0648">Protein biosynthesis</keyword>
<comment type="subunit">
    <text evidence="4">Component of the eukaryotic translation initiation factor 3 (eIF-3) complex.</text>
</comment>
<evidence type="ECO:0000256" key="2">
    <source>
        <dbReference type="ARBA" id="ARBA00022540"/>
    </source>
</evidence>
<dbReference type="AlphaFoldDB" id="A0AAW1LLU3"/>
<dbReference type="SUPFAM" id="SSF46785">
    <property type="entry name" value="Winged helix' DNA-binding domain"/>
    <property type="match status" value="1"/>
</dbReference>
<dbReference type="GO" id="GO:0033290">
    <property type="term" value="C:eukaryotic 48S preinitiation complex"/>
    <property type="evidence" value="ECO:0007669"/>
    <property type="project" value="UniProtKB-UniRule"/>
</dbReference>
<dbReference type="EMBL" id="JBDFQZ010000004">
    <property type="protein sequence ID" value="KAK9734950.1"/>
    <property type="molecule type" value="Genomic_DNA"/>
</dbReference>
<dbReference type="GO" id="GO:0003723">
    <property type="term" value="F:RNA binding"/>
    <property type="evidence" value="ECO:0007669"/>
    <property type="project" value="InterPro"/>
</dbReference>
<protein>
    <recommendedName>
        <fullName evidence="4">Eukaryotic translation initiation factor 3 subunit C</fullName>
        <shortName evidence="4">eIF3c</shortName>
    </recommendedName>
    <alternativeName>
        <fullName evidence="4">Eukaryotic translation initiation factor 3 subunit 8</fullName>
    </alternativeName>
    <alternativeName>
        <fullName evidence="4">eIF3 p110</fullName>
    </alternativeName>
</protein>
<evidence type="ECO:0000256" key="3">
    <source>
        <dbReference type="ARBA" id="ARBA00022917"/>
    </source>
</evidence>
<name>A0AAW1LLU3_SAPOF</name>
<keyword evidence="2 4" id="KW-0396">Initiation factor</keyword>
<evidence type="ECO:0000256" key="1">
    <source>
        <dbReference type="ARBA" id="ARBA00022490"/>
    </source>
</evidence>
<comment type="caution">
    <text evidence="7">The sequence shown here is derived from an EMBL/GenBank/DDBJ whole genome shotgun (WGS) entry which is preliminary data.</text>
</comment>
<evidence type="ECO:0000256" key="5">
    <source>
        <dbReference type="SAM" id="MobiDB-lite"/>
    </source>
</evidence>
<accession>A0AAW1LLU3</accession>
<evidence type="ECO:0000259" key="6">
    <source>
        <dbReference type="PROSITE" id="PS50250"/>
    </source>
</evidence>
<comment type="similarity">
    <text evidence="4">Belongs to the eIF-3 subunit C family.</text>
</comment>
<dbReference type="GO" id="GO:0005852">
    <property type="term" value="C:eukaryotic translation initiation factor 3 complex"/>
    <property type="evidence" value="ECO:0007669"/>
    <property type="project" value="UniProtKB-UniRule"/>
</dbReference>
<sequence length="943" mass="108153">MSSGFWNLLYIRLHINGGSDSEDEVNDYESEEEIEVGNDAAGGYAAGILGYWDMYLRENDSDSDASDDDQRRVIVSAKDKRFQELSATVEQMQNAMKINDWDSLQESFDKINKQLEKAMRVAESLKVPTVYIKAMVMLEDFLGETSLNKEGKNTTKKTRQKIWKMSMSNHKAFNKMKQNLKKNNKRYEEQIDKFRENPEGENDEVASDDDVIDGDDEDDGGTENGSDSESDDDDENISNDKDVGDDWQKQLGKKEKVIEKQFMKNPSEITYETVNKKVKEIIAARGRKGTGKVELVEQLTFLTRVSKTPAQKLEILFCVMSAQFDINTSLTGHMPINVWKSCVQNMFEILDILCQYNNILVDDTVEPEENETQKGVDYEGTIRVWGNLMSDTENMRTSVVETCIQAHKKIPCSFLVASCIHLCDPVTVTWVTITGRQRVEHKNIVPKFYQPSIIYHQGFPFIERLDLEFFKSLQCIDPHTLDYVERLRDEPMFLALAQNVQEYLEKNGNMKAAAKVAVKRVEFVYYKPQWVYDAMRKSAEKTEVNDDTLREDTKDTNEFRGPPSFVTTPELVPRRPTFAESSRLSRFPGDLLLMSHLQDMIHQLDISTQILFNRAIAQLGLCAFRVGLISEAHSCLYELYSGGRVRELLAQGVSQNRYHDKTPEQERLERSRQMPYHMHINLELLEAVHLTCAMLLEVPYMTADNIFDSKRRVISKTFRRLFETSEKQTFVGPPETVRDHIMAATRALIQGDFQKAFDVLTSLDAWKLVRNRENVLQMLKLKIKEAALRTYLLKYETSYRSFGIDRLSEMFDLSETRTHCTVSKMMVNEELCAKWDQTTRCIVFPEIEYTRLQALALQLTQKLSAFAENNERALEAKLGGGSLDGLPLSRRDGSDYGAVASADGGRSQENQSYYQARGSRSYARASTRGQMDSTVRMVSLNRR</sequence>
<gene>
    <name evidence="7" type="ORF">RND81_04G173300</name>
</gene>
<comment type="function">
    <text evidence="4">Component of the eukaryotic translation initiation factor 3 (eIF-3) complex, which is involved in protein synthesis of a specialized repertoire of mRNAs and, together with other initiation factors, stimulates binding of mRNA and methionyl-tRNAi to the 40S ribosome. The eIF-3 complex specifically targets and initiates translation of a subset of mRNAs involved in cell proliferation.</text>
</comment>
<dbReference type="Proteomes" id="UP001443914">
    <property type="component" value="Unassembled WGS sequence"/>
</dbReference>
<dbReference type="Pfam" id="PF26569">
    <property type="entry name" value="EIF3CL_C"/>
    <property type="match status" value="1"/>
</dbReference>
<dbReference type="InterPro" id="IPR008905">
    <property type="entry name" value="EIF3C_N_dom"/>
</dbReference>
<evidence type="ECO:0000313" key="7">
    <source>
        <dbReference type="EMBL" id="KAK9734950.1"/>
    </source>
</evidence>
<dbReference type="HAMAP" id="MF_03002">
    <property type="entry name" value="eIF3c"/>
    <property type="match status" value="1"/>
</dbReference>
<feature type="compositionally biased region" description="Basic and acidic residues" evidence="5">
    <location>
        <begin position="543"/>
        <end position="558"/>
    </location>
</feature>
<dbReference type="PANTHER" id="PTHR13937">
    <property type="entry name" value="EUKARYOTIC TRANSLATION INITATION FACTOR 3, SUBUNIT 8 EIF3S8 -RELATED"/>
    <property type="match status" value="1"/>
</dbReference>
<dbReference type="PANTHER" id="PTHR13937:SF0">
    <property type="entry name" value="EUKARYOTIC TRANSLATION INITIATION FACTOR 3 SUBUNIT C-RELATED"/>
    <property type="match status" value="1"/>
</dbReference>
<dbReference type="GO" id="GO:0031369">
    <property type="term" value="F:translation initiation factor binding"/>
    <property type="evidence" value="ECO:0007669"/>
    <property type="project" value="InterPro"/>
</dbReference>
<dbReference type="InterPro" id="IPR027516">
    <property type="entry name" value="EIF3C"/>
</dbReference>
<feature type="compositionally biased region" description="Acidic residues" evidence="5">
    <location>
        <begin position="199"/>
        <end position="237"/>
    </location>
</feature>
<keyword evidence="8" id="KW-1185">Reference proteome</keyword>